<dbReference type="SUPFAM" id="SSF56112">
    <property type="entry name" value="Protein kinase-like (PK-like)"/>
    <property type="match status" value="1"/>
</dbReference>
<dbReference type="InterPro" id="IPR036305">
    <property type="entry name" value="RGS_sf"/>
</dbReference>
<dbReference type="GeneID" id="103513605"/>
<dbReference type="InterPro" id="IPR008271">
    <property type="entry name" value="Ser/Thr_kinase_AS"/>
</dbReference>
<dbReference type="PROSITE" id="PS00108">
    <property type="entry name" value="PROTEIN_KINASE_ST"/>
    <property type="match status" value="1"/>
</dbReference>
<evidence type="ECO:0000313" key="5">
    <source>
        <dbReference type="RefSeq" id="XP_026682557.1"/>
    </source>
</evidence>
<dbReference type="InterPro" id="IPR000719">
    <property type="entry name" value="Prot_kinase_dom"/>
</dbReference>
<gene>
    <name evidence="5" type="primary">LOC103513605</name>
</gene>
<evidence type="ECO:0000259" key="2">
    <source>
        <dbReference type="PROSITE" id="PS50011"/>
    </source>
</evidence>
<dbReference type="PROSITE" id="PS50132">
    <property type="entry name" value="RGS"/>
    <property type="match status" value="1"/>
</dbReference>
<dbReference type="STRING" id="121845.A0A3Q0J233"/>
<dbReference type="InterPro" id="IPR011009">
    <property type="entry name" value="Kinase-like_dom_sf"/>
</dbReference>
<dbReference type="GO" id="GO:0005886">
    <property type="term" value="C:plasma membrane"/>
    <property type="evidence" value="ECO:0007669"/>
    <property type="project" value="TreeGrafter"/>
</dbReference>
<dbReference type="InterPro" id="IPR044926">
    <property type="entry name" value="RGS_subdomain_2"/>
</dbReference>
<dbReference type="Pfam" id="PF00069">
    <property type="entry name" value="Pkinase"/>
    <property type="match status" value="1"/>
</dbReference>
<dbReference type="PANTHER" id="PTHR13155">
    <property type="entry name" value="A-KINASE ANCHOR PROTEINS"/>
    <property type="match status" value="1"/>
</dbReference>
<dbReference type="KEGG" id="dci:103513605"/>
<evidence type="ECO:0000313" key="4">
    <source>
        <dbReference type="Proteomes" id="UP000079169"/>
    </source>
</evidence>
<organism evidence="4 5">
    <name type="scientific">Diaphorina citri</name>
    <name type="common">Asian citrus psyllid</name>
    <dbReference type="NCBI Taxonomy" id="121845"/>
    <lineage>
        <taxon>Eukaryota</taxon>
        <taxon>Metazoa</taxon>
        <taxon>Ecdysozoa</taxon>
        <taxon>Arthropoda</taxon>
        <taxon>Hexapoda</taxon>
        <taxon>Insecta</taxon>
        <taxon>Pterygota</taxon>
        <taxon>Neoptera</taxon>
        <taxon>Paraneoptera</taxon>
        <taxon>Hemiptera</taxon>
        <taxon>Sternorrhyncha</taxon>
        <taxon>Psylloidea</taxon>
        <taxon>Psyllidae</taxon>
        <taxon>Diaphorininae</taxon>
        <taxon>Diaphorina</taxon>
    </lineage>
</organism>
<dbReference type="Proteomes" id="UP000079169">
    <property type="component" value="Unplaced"/>
</dbReference>
<dbReference type="PROSITE" id="PS50011">
    <property type="entry name" value="PROTEIN_KINASE_DOM"/>
    <property type="match status" value="1"/>
</dbReference>
<dbReference type="GO" id="GO:0008104">
    <property type="term" value="P:intracellular protein localization"/>
    <property type="evidence" value="ECO:0007669"/>
    <property type="project" value="TreeGrafter"/>
</dbReference>
<proteinExistence type="predicted"/>
<evidence type="ECO:0000259" key="3">
    <source>
        <dbReference type="PROSITE" id="PS50132"/>
    </source>
</evidence>
<dbReference type="GO" id="GO:0004672">
    <property type="term" value="F:protein kinase activity"/>
    <property type="evidence" value="ECO:0007669"/>
    <property type="project" value="InterPro"/>
</dbReference>
<dbReference type="GO" id="GO:0005739">
    <property type="term" value="C:mitochondrion"/>
    <property type="evidence" value="ECO:0007669"/>
    <property type="project" value="TreeGrafter"/>
</dbReference>
<reference evidence="5" key="1">
    <citation type="submission" date="2025-08" db="UniProtKB">
        <authorList>
            <consortium name="RefSeq"/>
        </authorList>
    </citation>
    <scope>IDENTIFICATION</scope>
</reference>
<feature type="coiled-coil region" evidence="1">
    <location>
        <begin position="120"/>
        <end position="170"/>
    </location>
</feature>
<dbReference type="PANTHER" id="PTHR13155:SF1">
    <property type="entry name" value="A-KINASE ANCHOR PROTEIN 10, MITOCHONDRIAL"/>
    <property type="match status" value="1"/>
</dbReference>
<dbReference type="GO" id="GO:0005524">
    <property type="term" value="F:ATP binding"/>
    <property type="evidence" value="ECO:0007669"/>
    <property type="project" value="InterPro"/>
</dbReference>
<keyword evidence="4" id="KW-1185">Reference proteome</keyword>
<keyword evidence="1" id="KW-0175">Coiled coil</keyword>
<name>A0A3Q0J233_DIACI</name>
<dbReference type="InterPro" id="IPR016137">
    <property type="entry name" value="RGS"/>
</dbReference>
<dbReference type="Gene3D" id="1.10.167.10">
    <property type="entry name" value="Regulator of G-protein Signalling 4, domain 2"/>
    <property type="match status" value="1"/>
</dbReference>
<dbReference type="SUPFAM" id="SSF48097">
    <property type="entry name" value="Regulator of G-protein signaling, RGS"/>
    <property type="match status" value="1"/>
</dbReference>
<protein>
    <submittedName>
        <fullName evidence="5">Regulator of G-protein signaling rgs-5</fullName>
    </submittedName>
</protein>
<sequence length="428" mass="48358">MMISYLKKQIQTKIHPKVTTTNSISRNGSVSTDNFQQFTEESIRTGPLSNFVFKEKHGYCLEQSHFQLDLKQALKNDLAVKYFSQFVQIKGFYNVYKLLRSIESIMTTCDTNESENRELRRMHDAQVRQLQNKIEQLEVDVTYSRFKQEASNARSTNDAAATTVKNLEAQVLFKQLLSAVTYLHSWNIAHRDLKCENILLSKPDFLMLTDFGFSRYFHPGVTPPSNTFCGSAAYYLEEEHCHTVLEFWLAVTNFERLLLDASNTQEESQNDAIIIYDKYLSLQATCPLGFTDEVRYRTELAICDEAGPRPDCFAAPLAVVRAFLRHQLELFVSAQHFDRFLSDIIGCARKVSPCSSVSSVSTESASLMASASCTGNSRPAGAGHVRGLSFGRIDELGRFETDVCPEPNKKGKCFSTALVPNLFRGRST</sequence>
<accession>A0A3Q0J233</accession>
<dbReference type="InterPro" id="IPR052246">
    <property type="entry name" value="Cell_Polariz_PKAAnc"/>
</dbReference>
<dbReference type="SMART" id="SM00220">
    <property type="entry name" value="S_TKc"/>
    <property type="match status" value="1"/>
</dbReference>
<dbReference type="Gene3D" id="1.10.510.10">
    <property type="entry name" value="Transferase(Phosphotransferase) domain 1"/>
    <property type="match status" value="1"/>
</dbReference>
<dbReference type="SMART" id="SM00315">
    <property type="entry name" value="RGS"/>
    <property type="match status" value="1"/>
</dbReference>
<evidence type="ECO:0000256" key="1">
    <source>
        <dbReference type="SAM" id="Coils"/>
    </source>
</evidence>
<feature type="domain" description="RGS" evidence="3">
    <location>
        <begin position="235"/>
        <end position="341"/>
    </location>
</feature>
<dbReference type="PaxDb" id="121845-A0A3Q0J233"/>
<dbReference type="RefSeq" id="XP_026682557.1">
    <property type="nucleotide sequence ID" value="XM_026826756.1"/>
</dbReference>
<feature type="domain" description="Protein kinase" evidence="2">
    <location>
        <begin position="1"/>
        <end position="324"/>
    </location>
</feature>
<dbReference type="AlphaFoldDB" id="A0A3Q0J233"/>